<dbReference type="Pfam" id="PF01529">
    <property type="entry name" value="DHHC"/>
    <property type="match status" value="1"/>
</dbReference>
<evidence type="ECO:0000313" key="11">
    <source>
        <dbReference type="Proteomes" id="UP001165060"/>
    </source>
</evidence>
<keyword evidence="11" id="KW-1185">Reference proteome</keyword>
<keyword evidence="3 7" id="KW-0812">Transmembrane</keyword>
<evidence type="ECO:0000313" key="10">
    <source>
        <dbReference type="EMBL" id="GMI32576.1"/>
    </source>
</evidence>
<feature type="transmembrane region" description="Helical" evidence="7">
    <location>
        <begin position="89"/>
        <end position="108"/>
    </location>
</feature>
<dbReference type="InterPro" id="IPR039859">
    <property type="entry name" value="PFA4/ZDH16/20/ERF2-like"/>
</dbReference>
<comment type="subcellular location">
    <subcellularLocation>
        <location evidence="1">Membrane</location>
        <topology evidence="1">Multi-pass membrane protein</topology>
    </subcellularLocation>
</comment>
<organism evidence="10 11">
    <name type="scientific">Tetraparma gracilis</name>
    <dbReference type="NCBI Taxonomy" id="2962635"/>
    <lineage>
        <taxon>Eukaryota</taxon>
        <taxon>Sar</taxon>
        <taxon>Stramenopiles</taxon>
        <taxon>Ochrophyta</taxon>
        <taxon>Bolidophyceae</taxon>
        <taxon>Parmales</taxon>
        <taxon>Triparmaceae</taxon>
        <taxon>Tetraparma</taxon>
    </lineage>
</organism>
<proteinExistence type="inferred from homology"/>
<evidence type="ECO:0000256" key="7">
    <source>
        <dbReference type="RuleBase" id="RU079119"/>
    </source>
</evidence>
<feature type="transmembrane region" description="Helical" evidence="7">
    <location>
        <begin position="265"/>
        <end position="285"/>
    </location>
</feature>
<dbReference type="Proteomes" id="UP001165060">
    <property type="component" value="Unassembled WGS sequence"/>
</dbReference>
<reference evidence="10 11" key="1">
    <citation type="journal article" date="2023" name="Commun. Biol.">
        <title>Genome analysis of Parmales, the sister group of diatoms, reveals the evolutionary specialization of diatoms from phago-mixotrophs to photoautotrophs.</title>
        <authorList>
            <person name="Ban H."/>
            <person name="Sato S."/>
            <person name="Yoshikawa S."/>
            <person name="Yamada K."/>
            <person name="Nakamura Y."/>
            <person name="Ichinomiya M."/>
            <person name="Sato N."/>
            <person name="Blanc-Mathieu R."/>
            <person name="Endo H."/>
            <person name="Kuwata A."/>
            <person name="Ogata H."/>
        </authorList>
    </citation>
    <scope>NUCLEOTIDE SEQUENCE [LARGE SCALE GENOMIC DNA]</scope>
</reference>
<sequence length="435" mass="47269">MPPPPTNGRWYLRLPGFLPVADASSSAKLLGTDFGAARWCVLDSCGVACAALTLLLHTFSFAVAIKHLLAPKVWGANDYRTGEPATPSFAASLFQNLFLLSLLFCYSFSLAGHLRAMFTDPGAVPHDAKPLPPHLQAQCQHLLPATLPAAARAEKLRTLHERRCGKCCDGYKPPRSHHCSFSCRCVTKLDHFCPWVCNAVGLRNHKFFFVFVFYTCLQCTIVFTLFMRLTMRCSYKMRPEGVTDDDWSPSEGRRPYGCDEHLNGSVYFVGVVAVLFFLFTACMLFDQLDAVTRNVSKIDRLKGEKEEGAGAAAAEEREEDEPESKIYCSEIFGGTSADVALHWFLPTAAKFPEELLPLILGYVTGEEAGDLEAGEVEMRGLRGGEGGGVGAGEGAGEEEEDDEGEAANLLNKSAGSNGSARPRKPPAAVLSGNSI</sequence>
<feature type="compositionally biased region" description="Acidic residues" evidence="8">
    <location>
        <begin position="395"/>
        <end position="405"/>
    </location>
</feature>
<dbReference type="EMBL" id="BRYB01001742">
    <property type="protein sequence ID" value="GMI32576.1"/>
    <property type="molecule type" value="Genomic_DNA"/>
</dbReference>
<dbReference type="InterPro" id="IPR001594">
    <property type="entry name" value="Palmitoyltrfase_DHHC"/>
</dbReference>
<keyword evidence="2 7" id="KW-0808">Transferase</keyword>
<feature type="domain" description="Palmitoyltransferase DHHC" evidence="9">
    <location>
        <begin position="164"/>
        <end position="302"/>
    </location>
</feature>
<dbReference type="PROSITE" id="PS50216">
    <property type="entry name" value="DHHC"/>
    <property type="match status" value="1"/>
</dbReference>
<feature type="compositionally biased region" description="Gly residues" evidence="8">
    <location>
        <begin position="383"/>
        <end position="394"/>
    </location>
</feature>
<feature type="region of interest" description="Disordered" evidence="8">
    <location>
        <begin position="380"/>
        <end position="435"/>
    </location>
</feature>
<evidence type="ECO:0000259" key="9">
    <source>
        <dbReference type="Pfam" id="PF01529"/>
    </source>
</evidence>
<name>A0ABQ6MST3_9STRA</name>
<accession>A0ABQ6MST3</accession>
<keyword evidence="5 7" id="KW-0472">Membrane</keyword>
<evidence type="ECO:0000256" key="3">
    <source>
        <dbReference type="ARBA" id="ARBA00022692"/>
    </source>
</evidence>
<feature type="transmembrane region" description="Helical" evidence="7">
    <location>
        <begin position="207"/>
        <end position="227"/>
    </location>
</feature>
<comment type="catalytic activity">
    <reaction evidence="7">
        <text>L-cysteinyl-[protein] + hexadecanoyl-CoA = S-hexadecanoyl-L-cysteinyl-[protein] + CoA</text>
        <dbReference type="Rhea" id="RHEA:36683"/>
        <dbReference type="Rhea" id="RHEA-COMP:10131"/>
        <dbReference type="Rhea" id="RHEA-COMP:11032"/>
        <dbReference type="ChEBI" id="CHEBI:29950"/>
        <dbReference type="ChEBI" id="CHEBI:57287"/>
        <dbReference type="ChEBI" id="CHEBI:57379"/>
        <dbReference type="ChEBI" id="CHEBI:74151"/>
        <dbReference type="EC" id="2.3.1.225"/>
    </reaction>
</comment>
<comment type="similarity">
    <text evidence="7">Belongs to the DHHC palmitoyltransferase family.</text>
</comment>
<evidence type="ECO:0000256" key="4">
    <source>
        <dbReference type="ARBA" id="ARBA00022989"/>
    </source>
</evidence>
<comment type="caution">
    <text evidence="10">The sequence shown here is derived from an EMBL/GenBank/DDBJ whole genome shotgun (WGS) entry which is preliminary data.</text>
</comment>
<dbReference type="EC" id="2.3.1.225" evidence="7"/>
<evidence type="ECO:0000256" key="2">
    <source>
        <dbReference type="ARBA" id="ARBA00022679"/>
    </source>
</evidence>
<keyword evidence="6 7" id="KW-0012">Acyltransferase</keyword>
<evidence type="ECO:0000256" key="8">
    <source>
        <dbReference type="SAM" id="MobiDB-lite"/>
    </source>
</evidence>
<evidence type="ECO:0000256" key="1">
    <source>
        <dbReference type="ARBA" id="ARBA00004141"/>
    </source>
</evidence>
<keyword evidence="4 7" id="KW-1133">Transmembrane helix</keyword>
<protein>
    <recommendedName>
        <fullName evidence="7">Palmitoyltransferase</fullName>
        <ecNumber evidence="7">2.3.1.225</ecNumber>
    </recommendedName>
</protein>
<comment type="domain">
    <text evidence="7">The DHHC domain is required for palmitoyltransferase activity.</text>
</comment>
<gene>
    <name evidence="10" type="ORF">TeGR_g4775</name>
</gene>
<feature type="compositionally biased region" description="Polar residues" evidence="8">
    <location>
        <begin position="410"/>
        <end position="419"/>
    </location>
</feature>
<evidence type="ECO:0000256" key="5">
    <source>
        <dbReference type="ARBA" id="ARBA00023136"/>
    </source>
</evidence>
<feature type="transmembrane region" description="Helical" evidence="7">
    <location>
        <begin position="47"/>
        <end position="69"/>
    </location>
</feature>
<dbReference type="PANTHER" id="PTHR12246">
    <property type="entry name" value="PALMITOYLTRANSFERASE ZDHHC16"/>
    <property type="match status" value="1"/>
</dbReference>
<evidence type="ECO:0000256" key="6">
    <source>
        <dbReference type="ARBA" id="ARBA00023315"/>
    </source>
</evidence>